<dbReference type="EMBL" id="LR877154">
    <property type="protein sequence ID" value="CAD2218316.1"/>
    <property type="molecule type" value="Genomic_DNA"/>
</dbReference>
<dbReference type="PANTHER" id="PTHR45756">
    <property type="entry name" value="PALMITOYLTRANSFERASE"/>
    <property type="match status" value="1"/>
</dbReference>
<name>A0A7G2CEX2_9TRYP</name>
<dbReference type="PANTHER" id="PTHR45756:SF1">
    <property type="entry name" value="PROTEIN KINASE DOMAIN CONTAINING PROTEIN"/>
    <property type="match status" value="1"/>
</dbReference>
<proteinExistence type="predicted"/>
<evidence type="ECO:0000256" key="2">
    <source>
        <dbReference type="SAM" id="Phobius"/>
    </source>
</evidence>
<organism evidence="3 4">
    <name type="scientific">Angomonas deanei</name>
    <dbReference type="NCBI Taxonomy" id="59799"/>
    <lineage>
        <taxon>Eukaryota</taxon>
        <taxon>Discoba</taxon>
        <taxon>Euglenozoa</taxon>
        <taxon>Kinetoplastea</taxon>
        <taxon>Metakinetoplastina</taxon>
        <taxon>Trypanosomatida</taxon>
        <taxon>Trypanosomatidae</taxon>
        <taxon>Strigomonadinae</taxon>
        <taxon>Angomonas</taxon>
    </lineage>
</organism>
<dbReference type="InterPro" id="IPR009030">
    <property type="entry name" value="Growth_fac_rcpt_cys_sf"/>
</dbReference>
<feature type="compositionally biased region" description="Basic residues" evidence="1">
    <location>
        <begin position="643"/>
        <end position="652"/>
    </location>
</feature>
<dbReference type="Gene3D" id="3.80.10.10">
    <property type="entry name" value="Ribonuclease Inhibitor"/>
    <property type="match status" value="1"/>
</dbReference>
<dbReference type="InterPro" id="IPR006212">
    <property type="entry name" value="Furin_repeat"/>
</dbReference>
<dbReference type="SUPFAM" id="SSF52058">
    <property type="entry name" value="L domain-like"/>
    <property type="match status" value="1"/>
</dbReference>
<dbReference type="Proteomes" id="UP000515908">
    <property type="component" value="Chromosome 10"/>
</dbReference>
<keyword evidence="2" id="KW-1133">Transmembrane helix</keyword>
<dbReference type="SMART" id="SM00261">
    <property type="entry name" value="FU"/>
    <property type="match status" value="5"/>
</dbReference>
<dbReference type="VEuPathDB" id="TriTrypDB:ADEAN_000580400"/>
<sequence>MINLQQLSSHTNALTGSLPPEWSGMTKLQHLLLYNNRMTGTLPKTLPPNIQQFQAYNNTITGYIPQSYTTENYPSVKSILLRENPQLHGCVPPSWKVTTNALYASYTDLRDSNSTLTCEDCLGYDDLGCASCGAGSKVDDTTRQCVSKVCGVTNCTTCVFDTEDQCETCDETYKLDDTQQCVLKTCAQAPCTGCTSSSGADDVCVSCTEPYVLEASTSQCTGCIAGYKRDGATCVEKGCSVDNCKQCVFDTEDQCESCNDTYKVDDSQQCIPKVCSVPNCKTCAYNTEDQCDVCDTNLKPDGDGGCTPMVCSVPNCAKCVDDTEDNCETCDDNYKLEGTTCALKTCAQAPCTGCTSPSGDDDVCVSCTEPYVLEASTSQCTGCIAGYKKDGATCVEKGCSVDNCKQCVFDMEDQCGSCNDTYKVDDNQQCVPKVCSVPNCKTCVYNTEDNCETCDTNLKSDGNGGCTPMVCSVTNCTKCVDDTEDNCETCDTNLKSDGSGGCTPMVCTVANCTKCVDDTEDQCAECEGGLVTRDGGCGAKEGGGGLPLGAIIGIVIGVVVLLVILILLLLFFCCRKRKTTVEQVDHITRNEMEDRGGEPKEKVEVTEETEVTVMDRAQQEGILEEENPLSAPVQDDTSQATAPRRKARRARSVRNNGAEVADIDLDYMYDAKNEIVEED</sequence>
<keyword evidence="2" id="KW-0812">Transmembrane</keyword>
<protein>
    <recommendedName>
        <fullName evidence="5">Leucine rich repeat</fullName>
    </recommendedName>
</protein>
<dbReference type="SUPFAM" id="SSF57184">
    <property type="entry name" value="Growth factor receptor domain"/>
    <property type="match status" value="2"/>
</dbReference>
<dbReference type="InterPro" id="IPR032675">
    <property type="entry name" value="LRR_dom_sf"/>
</dbReference>
<reference evidence="3 4" key="1">
    <citation type="submission" date="2020-08" db="EMBL/GenBank/DDBJ databases">
        <authorList>
            <person name="Newling K."/>
            <person name="Davey J."/>
            <person name="Forrester S."/>
        </authorList>
    </citation>
    <scope>NUCLEOTIDE SEQUENCE [LARGE SCALE GENOMIC DNA]</scope>
    <source>
        <strain evidence="4">Crithidia deanei Carvalho (ATCC PRA-265)</strain>
    </source>
</reference>
<evidence type="ECO:0000313" key="3">
    <source>
        <dbReference type="EMBL" id="CAD2218316.1"/>
    </source>
</evidence>
<feature type="transmembrane region" description="Helical" evidence="2">
    <location>
        <begin position="548"/>
        <end position="573"/>
    </location>
</feature>
<feature type="region of interest" description="Disordered" evidence="1">
    <location>
        <begin position="616"/>
        <end position="654"/>
    </location>
</feature>
<accession>A0A7G2CEX2</accession>
<keyword evidence="2" id="KW-0472">Membrane</keyword>
<evidence type="ECO:0008006" key="5">
    <source>
        <dbReference type="Google" id="ProtNLM"/>
    </source>
</evidence>
<keyword evidence="4" id="KW-1185">Reference proteome</keyword>
<dbReference type="InterPro" id="IPR053215">
    <property type="entry name" value="TKL_Ser/Thr_kinase"/>
</dbReference>
<gene>
    <name evidence="3" type="ORF">ADEAN_000580400</name>
</gene>
<dbReference type="AlphaFoldDB" id="A0A7G2CEX2"/>
<evidence type="ECO:0000256" key="1">
    <source>
        <dbReference type="SAM" id="MobiDB-lite"/>
    </source>
</evidence>
<evidence type="ECO:0000313" key="4">
    <source>
        <dbReference type="Proteomes" id="UP000515908"/>
    </source>
</evidence>